<protein>
    <submittedName>
        <fullName evidence="1">Uncharacterized protein</fullName>
    </submittedName>
</protein>
<keyword evidence="2" id="KW-1185">Reference proteome</keyword>
<organism evidence="1 2">
    <name type="scientific">Sporosarcina psychrophila</name>
    <name type="common">Bacillus psychrophilus</name>
    <dbReference type="NCBI Taxonomy" id="1476"/>
    <lineage>
        <taxon>Bacteria</taxon>
        <taxon>Bacillati</taxon>
        <taxon>Bacillota</taxon>
        <taxon>Bacilli</taxon>
        <taxon>Bacillales</taxon>
        <taxon>Caryophanaceae</taxon>
        <taxon>Sporosarcina</taxon>
    </lineage>
</organism>
<evidence type="ECO:0000313" key="1">
    <source>
        <dbReference type="EMBL" id="MET3656756.1"/>
    </source>
</evidence>
<evidence type="ECO:0000313" key="2">
    <source>
        <dbReference type="Proteomes" id="UP001549104"/>
    </source>
</evidence>
<dbReference type="RefSeq" id="WP_354312930.1">
    <property type="nucleotide sequence ID" value="NZ_JBEPME010000002.1"/>
</dbReference>
<dbReference type="EMBL" id="JBEPME010000002">
    <property type="protein sequence ID" value="MET3656756.1"/>
    <property type="molecule type" value="Genomic_DNA"/>
</dbReference>
<sequence length="362" mass="41793">MSREKKRMLVLSIALALGIGGVMPSYTFAAVEQAGSHFQIGQIVKGTVVENWGNEIIVKGDSGERYHVGLHTFTEEKIQAMNFSVGALVQIEGEVLESIADFYSFDYFVKNLPLGVTKDEIKKLELLYNEVMTLEKDELWEEAGELWVQINRITNPYYLANWEPEAFDVYISMFEYPFTANDLLQLEELYYQWVSLAKSGAEIESGVKLDQFFEIVNTYYVEPTFEEYIIDLGTTISKTDFPVIKKLYEDARQASSDGDDQLAMDKWEAFDSVMRPYYRAANPMPTFDEQMAYYDFEVSKENLSKLQKIYTGIIDLELNGKYDEVDSQWESFYSILEPYFSMNVNIPFRATQVIINGETFQR</sequence>
<reference evidence="1 2" key="1">
    <citation type="submission" date="2024-06" db="EMBL/GenBank/DDBJ databases">
        <title>Sorghum-associated microbial communities from plants grown in Nebraska, USA.</title>
        <authorList>
            <person name="Schachtman D."/>
        </authorList>
    </citation>
    <scope>NUCLEOTIDE SEQUENCE [LARGE SCALE GENOMIC DNA]</scope>
    <source>
        <strain evidence="1 2">1288</strain>
    </source>
</reference>
<gene>
    <name evidence="1" type="ORF">ABIC55_001843</name>
</gene>
<dbReference type="Proteomes" id="UP001549104">
    <property type="component" value="Unassembled WGS sequence"/>
</dbReference>
<proteinExistence type="predicted"/>
<comment type="caution">
    <text evidence="1">The sequence shown here is derived from an EMBL/GenBank/DDBJ whole genome shotgun (WGS) entry which is preliminary data.</text>
</comment>
<accession>A0ABV2K6P8</accession>
<name>A0ABV2K6P8_SPOPS</name>